<evidence type="ECO:0000313" key="2">
    <source>
        <dbReference type="Proteomes" id="UP001309705"/>
    </source>
</evidence>
<gene>
    <name evidence="1" type="ORF">VSX58_13895</name>
</gene>
<proteinExistence type="predicted"/>
<evidence type="ECO:0000313" key="1">
    <source>
        <dbReference type="EMBL" id="MEC5343688.1"/>
    </source>
</evidence>
<protein>
    <recommendedName>
        <fullName evidence="3">N-acetyltransferase</fullName>
    </recommendedName>
</protein>
<comment type="caution">
    <text evidence="1">The sequence shown here is derived from an EMBL/GenBank/DDBJ whole genome shotgun (WGS) entry which is preliminary data.</text>
</comment>
<evidence type="ECO:0008006" key="3">
    <source>
        <dbReference type="Google" id="ProtNLM"/>
    </source>
</evidence>
<dbReference type="RefSeq" id="WP_327618617.1">
    <property type="nucleotide sequence ID" value="NZ_JAYWTM010000012.1"/>
</dbReference>
<dbReference type="Proteomes" id="UP001309705">
    <property type="component" value="Unassembled WGS sequence"/>
</dbReference>
<organism evidence="1 2">
    <name type="scientific">Brenneria populi</name>
    <dbReference type="NCBI Taxonomy" id="1505588"/>
    <lineage>
        <taxon>Bacteria</taxon>
        <taxon>Pseudomonadati</taxon>
        <taxon>Pseudomonadota</taxon>
        <taxon>Gammaproteobacteria</taxon>
        <taxon>Enterobacterales</taxon>
        <taxon>Pectobacteriaceae</taxon>
        <taxon>Brenneria</taxon>
    </lineage>
</organism>
<keyword evidence="2" id="KW-1185">Reference proteome</keyword>
<sequence>MNFEQIGILTLNNVQMLLEQANLPLAVGPITDADFQALSTNYAELNWDFAFSTYGNDPNKFEFCIKLIGEANPLPSGASICIYDIQNNSLDIMFVESFVRNIHDHPLHGHMIEITLMAAYIFCSAVDCDIVNVIEPVNIEVMALYERYGFEGDSDLMSASRAKIRESVMRYY</sequence>
<name>A0ABU6JSE4_9GAMM</name>
<accession>A0ABU6JSE4</accession>
<reference evidence="1 2" key="1">
    <citation type="journal article" date="2017" name="Int. J. Syst. Evol. Microbiol.">
        <title>Brenneria populi subsp. brevivirga subsp. nov. isolated from symptomatic bark of Populus x euramericana canker, and description of Brenneria populi subsp. populi subsp. nov.</title>
        <authorList>
            <person name="Zheng M.H."/>
            <person name="Piao C.G."/>
            <person name="Xue H."/>
            <person name="Guo M.W."/>
            <person name="Li Y."/>
        </authorList>
    </citation>
    <scope>NUCLEOTIDE SEQUENCE [LARGE SCALE GENOMIC DNA]</scope>
    <source>
        <strain evidence="1 2">D9-5</strain>
    </source>
</reference>
<dbReference type="EMBL" id="JAYWTM010000012">
    <property type="protein sequence ID" value="MEC5343688.1"/>
    <property type="molecule type" value="Genomic_DNA"/>
</dbReference>